<dbReference type="PANTHER" id="PTHR30349:SF91">
    <property type="entry name" value="INTA PROTEIN"/>
    <property type="match status" value="1"/>
</dbReference>
<keyword evidence="1 3" id="KW-0238">DNA-binding</keyword>
<dbReference type="AlphaFoldDB" id="A0A8J6J3G5"/>
<dbReference type="GO" id="GO:0003677">
    <property type="term" value="F:DNA binding"/>
    <property type="evidence" value="ECO:0007669"/>
    <property type="project" value="UniProtKB-UniRule"/>
</dbReference>
<comment type="caution">
    <text evidence="6">The sequence shown here is derived from an EMBL/GenBank/DDBJ whole genome shotgun (WGS) entry which is preliminary data.</text>
</comment>
<dbReference type="InterPro" id="IPR050090">
    <property type="entry name" value="Tyrosine_recombinase_XerCD"/>
</dbReference>
<dbReference type="InterPro" id="IPR044068">
    <property type="entry name" value="CB"/>
</dbReference>
<dbReference type="EMBL" id="JACOPQ010000001">
    <property type="protein sequence ID" value="MBC5735532.1"/>
    <property type="molecule type" value="Genomic_DNA"/>
</dbReference>
<feature type="domain" description="Tyr recombinase" evidence="4">
    <location>
        <begin position="171"/>
        <end position="364"/>
    </location>
</feature>
<dbReference type="PANTHER" id="PTHR30349">
    <property type="entry name" value="PHAGE INTEGRASE-RELATED"/>
    <property type="match status" value="1"/>
</dbReference>
<dbReference type="InterPro" id="IPR025269">
    <property type="entry name" value="SAM-like_dom"/>
</dbReference>
<dbReference type="PROSITE" id="PS51900">
    <property type="entry name" value="CB"/>
    <property type="match status" value="1"/>
</dbReference>
<dbReference type="InterPro" id="IPR002104">
    <property type="entry name" value="Integrase_catalytic"/>
</dbReference>
<dbReference type="Pfam" id="PF13102">
    <property type="entry name" value="Phage_int_SAM_5"/>
    <property type="match status" value="1"/>
</dbReference>
<dbReference type="CDD" id="cd01189">
    <property type="entry name" value="INT_ICEBs1_C_like"/>
    <property type="match status" value="1"/>
</dbReference>
<evidence type="ECO:0000313" key="7">
    <source>
        <dbReference type="Proteomes" id="UP000607645"/>
    </source>
</evidence>
<evidence type="ECO:0000259" key="4">
    <source>
        <dbReference type="PROSITE" id="PS51898"/>
    </source>
</evidence>
<evidence type="ECO:0000256" key="2">
    <source>
        <dbReference type="ARBA" id="ARBA00023172"/>
    </source>
</evidence>
<keyword evidence="7" id="KW-1185">Reference proteome</keyword>
<keyword evidence="2" id="KW-0233">DNA recombination</keyword>
<dbReference type="Proteomes" id="UP000607645">
    <property type="component" value="Unassembled WGS sequence"/>
</dbReference>
<name>A0A8J6J3G5_9FIRM</name>
<sequence length="378" mass="44323">MITGRLVEVNNQYYAILNLKHPDGRRLQKRFDLELPVLNNKRRAQEKLQELCADYTRRQQAEQNHPNVILLDFIERWIEGRKSEISPSTYRNYQHMAEHHMRNYFGEIQLREVSYQTIEDYYQYLQKQGLSSTTIQHHHMLLQSVFREACKREIILRNPIEFVSKPKRQRPKANYYSEQEARQLLGAIKGTKLELPVTLALAYGLRRSEVLGLRWQDIDFENQTLLVCHSVIEGIDDGKRVVCQKDTLKQAASYRTLPLFEPIITLLQEEWEHKKALKPVYVCSDRYGDVMKPDVVTHDFQKFLAENGMRHIRFHDLRHSCASLLIAKHTPLIQVQHWLGHSTMITTADLYSHLDSSLIAECGEGIKNFEDMNPQTSP</sequence>
<evidence type="ECO:0000256" key="1">
    <source>
        <dbReference type="ARBA" id="ARBA00023125"/>
    </source>
</evidence>
<evidence type="ECO:0000259" key="5">
    <source>
        <dbReference type="PROSITE" id="PS51900"/>
    </source>
</evidence>
<feature type="domain" description="Core-binding (CB)" evidence="5">
    <location>
        <begin position="68"/>
        <end position="150"/>
    </location>
</feature>
<dbReference type="Gene3D" id="1.10.443.10">
    <property type="entry name" value="Intergrase catalytic core"/>
    <property type="match status" value="1"/>
</dbReference>
<evidence type="ECO:0000256" key="3">
    <source>
        <dbReference type="PROSITE-ProRule" id="PRU01248"/>
    </source>
</evidence>
<protein>
    <submittedName>
        <fullName evidence="6">Site-specific integrase</fullName>
    </submittedName>
</protein>
<dbReference type="Pfam" id="PF00589">
    <property type="entry name" value="Phage_integrase"/>
    <property type="match status" value="1"/>
</dbReference>
<dbReference type="InterPro" id="IPR011010">
    <property type="entry name" value="DNA_brk_join_enz"/>
</dbReference>
<dbReference type="SUPFAM" id="SSF56349">
    <property type="entry name" value="DNA breaking-rejoining enzymes"/>
    <property type="match status" value="1"/>
</dbReference>
<dbReference type="GO" id="GO:0006310">
    <property type="term" value="P:DNA recombination"/>
    <property type="evidence" value="ECO:0007669"/>
    <property type="project" value="UniProtKB-KW"/>
</dbReference>
<dbReference type="InterPro" id="IPR010998">
    <property type="entry name" value="Integrase_recombinase_N"/>
</dbReference>
<evidence type="ECO:0000313" key="6">
    <source>
        <dbReference type="EMBL" id="MBC5735532.1"/>
    </source>
</evidence>
<reference evidence="6" key="1">
    <citation type="submission" date="2020-08" db="EMBL/GenBank/DDBJ databases">
        <title>Genome public.</title>
        <authorList>
            <person name="Liu C."/>
            <person name="Sun Q."/>
        </authorList>
    </citation>
    <scope>NUCLEOTIDE SEQUENCE</scope>
    <source>
        <strain evidence="6">NSJ-52</strain>
    </source>
</reference>
<accession>A0A8J6J3G5</accession>
<dbReference type="GO" id="GO:0015074">
    <property type="term" value="P:DNA integration"/>
    <property type="evidence" value="ECO:0007669"/>
    <property type="project" value="InterPro"/>
</dbReference>
<dbReference type="InterPro" id="IPR013762">
    <property type="entry name" value="Integrase-like_cat_sf"/>
</dbReference>
<organism evidence="6 7">
    <name type="scientific">Lawsonibacter faecis</name>
    <dbReference type="NCBI Taxonomy" id="2763052"/>
    <lineage>
        <taxon>Bacteria</taxon>
        <taxon>Bacillati</taxon>
        <taxon>Bacillota</taxon>
        <taxon>Clostridia</taxon>
        <taxon>Eubacteriales</taxon>
        <taxon>Oscillospiraceae</taxon>
        <taxon>Lawsonibacter</taxon>
    </lineage>
</organism>
<gene>
    <name evidence="6" type="ORF">H8S62_00735</name>
</gene>
<dbReference type="Gene3D" id="1.10.150.130">
    <property type="match status" value="1"/>
</dbReference>
<dbReference type="RefSeq" id="WP_186918189.1">
    <property type="nucleotide sequence ID" value="NZ_JACOPQ010000001.1"/>
</dbReference>
<proteinExistence type="predicted"/>
<dbReference type="PROSITE" id="PS51898">
    <property type="entry name" value="TYR_RECOMBINASE"/>
    <property type="match status" value="1"/>
</dbReference>